<keyword evidence="1" id="KW-0560">Oxidoreductase</keyword>
<dbReference type="PIRSF" id="PIRSF000103">
    <property type="entry name" value="HIBADH"/>
    <property type="match status" value="1"/>
</dbReference>
<dbReference type="PANTHER" id="PTHR43060">
    <property type="entry name" value="3-HYDROXYISOBUTYRATE DEHYDROGENASE-LIKE 1, MITOCHONDRIAL-RELATED"/>
    <property type="match status" value="1"/>
</dbReference>
<dbReference type="InterPro" id="IPR008927">
    <property type="entry name" value="6-PGluconate_DH-like_C_sf"/>
</dbReference>
<organism evidence="6 7">
    <name type="scientific">Paenalcaligenes hominis</name>
    <dbReference type="NCBI Taxonomy" id="643674"/>
    <lineage>
        <taxon>Bacteria</taxon>
        <taxon>Pseudomonadati</taxon>
        <taxon>Pseudomonadota</taxon>
        <taxon>Betaproteobacteria</taxon>
        <taxon>Burkholderiales</taxon>
        <taxon>Alcaligenaceae</taxon>
        <taxon>Paenalcaligenes</taxon>
    </lineage>
</organism>
<evidence type="ECO:0000259" key="5">
    <source>
        <dbReference type="Pfam" id="PF14833"/>
    </source>
</evidence>
<dbReference type="InterPro" id="IPR015815">
    <property type="entry name" value="HIBADH-related"/>
</dbReference>
<dbReference type="OrthoDB" id="9777604at2"/>
<evidence type="ECO:0000313" key="6">
    <source>
        <dbReference type="EMBL" id="AQS51770.1"/>
    </source>
</evidence>
<dbReference type="STRING" id="643674.PAEH1_09730"/>
<protein>
    <submittedName>
        <fullName evidence="6">2-hydroxy-3-oxopropionate reductase</fullName>
    </submittedName>
</protein>
<dbReference type="Pfam" id="PF03446">
    <property type="entry name" value="NAD_binding_2"/>
    <property type="match status" value="1"/>
</dbReference>
<dbReference type="Pfam" id="PF14833">
    <property type="entry name" value="NAD_binding_11"/>
    <property type="match status" value="1"/>
</dbReference>
<dbReference type="SUPFAM" id="SSF48179">
    <property type="entry name" value="6-phosphogluconate dehydrogenase C-terminal domain-like"/>
    <property type="match status" value="1"/>
</dbReference>
<dbReference type="InterPro" id="IPR036291">
    <property type="entry name" value="NAD(P)-bd_dom_sf"/>
</dbReference>
<accession>A0A1U9K146</accession>
<dbReference type="GO" id="GO:0016491">
    <property type="term" value="F:oxidoreductase activity"/>
    <property type="evidence" value="ECO:0007669"/>
    <property type="project" value="UniProtKB-KW"/>
</dbReference>
<sequence>MIIGFCGLGLMGSVMVKRLLQAGHQVKVWNRSKDKAKALVQLGAQLCLTPQEAATNVDGVFICLTNAQAIEAVVFDNHGIAKVDNLKWLIDHSSIAPDLTQQFARRLEQINQASWVDAPVSGGVAGTEAGTLTIMAGGDIAALNAARPAIDAYAKRITHLGTVGAGQTAKLCNQTIVAATLNAIAEALSLARAAGLDASKLPEALQGGWADSALLPLFTPRMLLAQEHVIGGLDIMLKDINGTLDLAKKTQTPTALISTVQQNLLLASALGLGASEISALICLSHPESLASFQAQANQLN</sequence>
<dbReference type="InterPro" id="IPR013328">
    <property type="entry name" value="6PGD_dom2"/>
</dbReference>
<dbReference type="SUPFAM" id="SSF51735">
    <property type="entry name" value="NAD(P)-binding Rossmann-fold domains"/>
    <property type="match status" value="1"/>
</dbReference>
<evidence type="ECO:0000256" key="1">
    <source>
        <dbReference type="ARBA" id="ARBA00023002"/>
    </source>
</evidence>
<evidence type="ECO:0000256" key="3">
    <source>
        <dbReference type="PIRSR" id="PIRSR000103-1"/>
    </source>
</evidence>
<dbReference type="GO" id="GO:0050661">
    <property type="term" value="F:NADP binding"/>
    <property type="evidence" value="ECO:0007669"/>
    <property type="project" value="InterPro"/>
</dbReference>
<reference evidence="6 7" key="1">
    <citation type="submission" date="2017-01" db="EMBL/GenBank/DDBJ databases">
        <title>Complete Genome Sequence of Paenalcaligenes hominis, Isolated from a paraplegic Patient with neurogenic bladder.</title>
        <authorList>
            <person name="Mukhopadhyay R."/>
            <person name="Joaquin J."/>
            <person name="Hogue R."/>
            <person name="Kilaru A."/>
            <person name="Jospin G."/>
            <person name="Mars K."/>
            <person name="Eisen J.A."/>
            <person name="Chaturvedi V."/>
        </authorList>
    </citation>
    <scope>NUCLEOTIDE SEQUENCE [LARGE SCALE GENOMIC DNA]</scope>
    <source>
        <strain evidence="6 7">15S00501</strain>
    </source>
</reference>
<evidence type="ECO:0000313" key="7">
    <source>
        <dbReference type="Proteomes" id="UP000189369"/>
    </source>
</evidence>
<dbReference type="Gene3D" id="1.10.1040.10">
    <property type="entry name" value="N-(1-d-carboxylethyl)-l-norvaline Dehydrogenase, domain 2"/>
    <property type="match status" value="1"/>
</dbReference>
<evidence type="ECO:0000256" key="2">
    <source>
        <dbReference type="ARBA" id="ARBA00023027"/>
    </source>
</evidence>
<proteinExistence type="predicted"/>
<dbReference type="Proteomes" id="UP000189369">
    <property type="component" value="Chromosome"/>
</dbReference>
<dbReference type="PANTHER" id="PTHR43060:SF15">
    <property type="entry name" value="3-HYDROXYISOBUTYRATE DEHYDROGENASE-LIKE 1, MITOCHONDRIAL-RELATED"/>
    <property type="match status" value="1"/>
</dbReference>
<evidence type="ECO:0000259" key="4">
    <source>
        <dbReference type="Pfam" id="PF03446"/>
    </source>
</evidence>
<dbReference type="KEGG" id="phn:PAEH1_09730"/>
<dbReference type="InterPro" id="IPR029154">
    <property type="entry name" value="HIBADH-like_NADP-bd"/>
</dbReference>
<keyword evidence="2" id="KW-0520">NAD</keyword>
<feature type="active site" evidence="3">
    <location>
        <position position="170"/>
    </location>
</feature>
<dbReference type="GO" id="GO:0051287">
    <property type="term" value="F:NAD binding"/>
    <property type="evidence" value="ECO:0007669"/>
    <property type="project" value="InterPro"/>
</dbReference>
<dbReference type="EMBL" id="CP019697">
    <property type="protein sequence ID" value="AQS51770.1"/>
    <property type="molecule type" value="Genomic_DNA"/>
</dbReference>
<name>A0A1U9K146_9BURK</name>
<feature type="domain" description="6-phosphogluconate dehydrogenase NADP-binding" evidence="4">
    <location>
        <begin position="3"/>
        <end position="161"/>
    </location>
</feature>
<gene>
    <name evidence="6" type="ORF">PAEH1_09730</name>
</gene>
<dbReference type="Gene3D" id="3.40.50.720">
    <property type="entry name" value="NAD(P)-binding Rossmann-like Domain"/>
    <property type="match status" value="1"/>
</dbReference>
<dbReference type="AlphaFoldDB" id="A0A1U9K146"/>
<feature type="domain" description="3-hydroxyisobutyrate dehydrogenase-like NAD-binding" evidence="5">
    <location>
        <begin position="164"/>
        <end position="281"/>
    </location>
</feature>
<dbReference type="InterPro" id="IPR006115">
    <property type="entry name" value="6PGDH_NADP-bd"/>
</dbReference>